<name>A0A5A9PAH7_9TELE</name>
<dbReference type="AlphaFoldDB" id="A0A5A9PAH7"/>
<feature type="region of interest" description="Disordered" evidence="2">
    <location>
        <begin position="122"/>
        <end position="143"/>
    </location>
</feature>
<dbReference type="Gene3D" id="2.30.29.30">
    <property type="entry name" value="Pleckstrin-homology domain (PH domain)/Phosphotyrosine-binding domain (PTB)"/>
    <property type="match status" value="2"/>
</dbReference>
<evidence type="ECO:0000259" key="3">
    <source>
        <dbReference type="PROSITE" id="PS01179"/>
    </source>
</evidence>
<evidence type="ECO:0000313" key="5">
    <source>
        <dbReference type="Proteomes" id="UP000324632"/>
    </source>
</evidence>
<feature type="compositionally biased region" description="Low complexity" evidence="2">
    <location>
        <begin position="132"/>
        <end position="143"/>
    </location>
</feature>
<dbReference type="InterPro" id="IPR051133">
    <property type="entry name" value="Adapter_Engulfment-Domain"/>
</dbReference>
<accession>A0A5A9PAH7</accession>
<dbReference type="InterPro" id="IPR011993">
    <property type="entry name" value="PH-like_dom_sf"/>
</dbReference>
<feature type="region of interest" description="Disordered" evidence="2">
    <location>
        <begin position="291"/>
        <end position="360"/>
    </location>
</feature>
<dbReference type="PROSITE" id="PS01179">
    <property type="entry name" value="PID"/>
    <property type="match status" value="1"/>
</dbReference>
<feature type="coiled-coil region" evidence="1">
    <location>
        <begin position="169"/>
        <end position="224"/>
    </location>
</feature>
<dbReference type="PANTHER" id="PTHR11232">
    <property type="entry name" value="PHOSPHOTYROSINE INTERACTION DOMAIN-CONTAINING FAMILY MEMBER"/>
    <property type="match status" value="1"/>
</dbReference>
<evidence type="ECO:0000256" key="1">
    <source>
        <dbReference type="SAM" id="Coils"/>
    </source>
</evidence>
<feature type="compositionally biased region" description="Basic and acidic residues" evidence="2">
    <location>
        <begin position="295"/>
        <end position="315"/>
    </location>
</feature>
<reference evidence="4 5" key="1">
    <citation type="journal article" date="2019" name="Mol. Ecol. Resour.">
        <title>Chromosome-level genome assembly of Triplophysa tibetana, a fish adapted to the harsh high-altitude environment of the Tibetan Plateau.</title>
        <authorList>
            <person name="Yang X."/>
            <person name="Liu H."/>
            <person name="Ma Z."/>
            <person name="Zou Y."/>
            <person name="Zou M."/>
            <person name="Mao Y."/>
            <person name="Li X."/>
            <person name="Wang H."/>
            <person name="Chen T."/>
            <person name="Wang W."/>
            <person name="Yang R."/>
        </authorList>
    </citation>
    <scope>NUCLEOTIDE SEQUENCE [LARGE SCALE GENOMIC DNA]</scope>
    <source>
        <strain evidence="4">TTIB1903HZAU</strain>
        <tissue evidence="4">Muscle</tissue>
    </source>
</reference>
<evidence type="ECO:0000256" key="2">
    <source>
        <dbReference type="SAM" id="MobiDB-lite"/>
    </source>
</evidence>
<keyword evidence="5" id="KW-1185">Reference proteome</keyword>
<evidence type="ECO:0000313" key="4">
    <source>
        <dbReference type="EMBL" id="KAA0718913.1"/>
    </source>
</evidence>
<keyword evidence="1" id="KW-0175">Coiled coil</keyword>
<dbReference type="PANTHER" id="PTHR11232:SF76">
    <property type="entry name" value="CARBOXYL-TERMINAL PDZ LIGAND OF NEURONAL NITRIC OXIDE SYNTHASE PROTEIN"/>
    <property type="match status" value="1"/>
</dbReference>
<dbReference type="GO" id="GO:0050998">
    <property type="term" value="F:nitric-oxide synthase binding"/>
    <property type="evidence" value="ECO:0007669"/>
    <property type="project" value="TreeGrafter"/>
</dbReference>
<proteinExistence type="predicted"/>
<feature type="compositionally biased region" description="Basic and acidic residues" evidence="2">
    <location>
        <begin position="122"/>
        <end position="131"/>
    </location>
</feature>
<feature type="domain" description="PID" evidence="3">
    <location>
        <begin position="29"/>
        <end position="84"/>
    </location>
</feature>
<dbReference type="InterPro" id="IPR006020">
    <property type="entry name" value="PTB/PI_dom"/>
</dbReference>
<gene>
    <name evidence="4" type="ORF">E1301_Tti007770</name>
</gene>
<sequence length="360" mass="40259">MLEKSKYNLVDDSIEPRIPADNEGQFHYGLSFEVKFIGSLDIVRPKSRIEILAAMRQIRYEFKVKNIKKKKVDLMVSVDGVRVLLRRKKKSQAMKIVRTVGQAFEVCHKQSLDNADAWLVKGEEERSKEEPSASSSSSENSICLETNEKVSEDPILVMDSHPLMVNLQVQLLQRQLQQQEQRSQAASAQVSLLQQQLSGETSARTEAQTRVQQLLQQNTELLQHLSLLVKHVQELELRTQAHKRSPLGSQDSLLEIALRANMPAFSPNPPPPPSGAFPLSARQIGMDGFCFFTEPSDKEKKTEQDRDSGQGHDEEQSGDCSPPGIQFLSALETPGFRESGIASGYESNSDESDEHDSCGQ</sequence>
<dbReference type="EMBL" id="SOYY01000007">
    <property type="protein sequence ID" value="KAA0718913.1"/>
    <property type="molecule type" value="Genomic_DNA"/>
</dbReference>
<dbReference type="Proteomes" id="UP000324632">
    <property type="component" value="Chromosome 7"/>
</dbReference>
<comment type="caution">
    <text evidence="4">The sequence shown here is derived from an EMBL/GenBank/DDBJ whole genome shotgun (WGS) entry which is preliminary data.</text>
</comment>
<dbReference type="SUPFAM" id="SSF50729">
    <property type="entry name" value="PH domain-like"/>
    <property type="match status" value="1"/>
</dbReference>
<protein>
    <submittedName>
        <fullName evidence="4">PDZ ligand of neuronal nitric oxide synthase protein C-terminal</fullName>
    </submittedName>
</protein>
<organism evidence="4 5">
    <name type="scientific">Triplophysa tibetana</name>
    <dbReference type="NCBI Taxonomy" id="1572043"/>
    <lineage>
        <taxon>Eukaryota</taxon>
        <taxon>Metazoa</taxon>
        <taxon>Chordata</taxon>
        <taxon>Craniata</taxon>
        <taxon>Vertebrata</taxon>
        <taxon>Euteleostomi</taxon>
        <taxon>Actinopterygii</taxon>
        <taxon>Neopterygii</taxon>
        <taxon>Teleostei</taxon>
        <taxon>Ostariophysi</taxon>
        <taxon>Cypriniformes</taxon>
        <taxon>Nemacheilidae</taxon>
        <taxon>Triplophysa</taxon>
    </lineage>
</organism>